<protein>
    <recommendedName>
        <fullName evidence="4">Glycerophosphoryl diester phosphodiesterase membrane domain-containing protein</fullName>
    </recommendedName>
</protein>
<evidence type="ECO:0000256" key="1">
    <source>
        <dbReference type="SAM" id="Phobius"/>
    </source>
</evidence>
<dbReference type="AlphaFoldDB" id="A0AAJ5X289"/>
<feature type="transmembrane region" description="Helical" evidence="1">
    <location>
        <begin position="72"/>
        <end position="96"/>
    </location>
</feature>
<organism evidence="2 3">
    <name type="scientific">Candidatus Brevundimonas colombiensis</name>
    <dbReference type="NCBI Taxonomy" id="3121376"/>
    <lineage>
        <taxon>Bacteria</taxon>
        <taxon>Pseudomonadati</taxon>
        <taxon>Pseudomonadota</taxon>
        <taxon>Alphaproteobacteria</taxon>
        <taxon>Caulobacterales</taxon>
        <taxon>Caulobacteraceae</taxon>
        <taxon>Brevundimonas</taxon>
    </lineage>
</organism>
<evidence type="ECO:0000313" key="3">
    <source>
        <dbReference type="Proteomes" id="UP001213664"/>
    </source>
</evidence>
<feature type="transmembrane region" description="Helical" evidence="1">
    <location>
        <begin position="117"/>
        <end position="143"/>
    </location>
</feature>
<keyword evidence="1" id="KW-0812">Transmembrane</keyword>
<gene>
    <name evidence="2" type="ORF">P0Y50_14470</name>
</gene>
<evidence type="ECO:0000313" key="2">
    <source>
        <dbReference type="EMBL" id="WEK39718.1"/>
    </source>
</evidence>
<feature type="transmembrane region" description="Helical" evidence="1">
    <location>
        <begin position="204"/>
        <end position="232"/>
    </location>
</feature>
<dbReference type="EMBL" id="CP119326">
    <property type="protein sequence ID" value="WEK39718.1"/>
    <property type="molecule type" value="Genomic_DNA"/>
</dbReference>
<feature type="transmembrane region" description="Helical" evidence="1">
    <location>
        <begin position="155"/>
        <end position="183"/>
    </location>
</feature>
<keyword evidence="1" id="KW-1133">Transmembrane helix</keyword>
<name>A0AAJ5X289_9CAUL</name>
<sequence>MSFSATDAAFEGFRVVRRHPVVALAWGLTYLLLYVVMFGFGADKWAALMAAGEALEQSANPSMADIQALGPIYANAFLMAVPLGLVIGAVLSAAVARSVLRPNESRWGYLRLGMDELRVLLVSLAVSVIVGLTSGVAMMAVGAAMGVGAASGQPLLILLGVLLLFAVFALIVWLAIKFSLAVPMTVDRRKIVILESFSATKGHFWSLLGMAVIAVIMSLIVSILGMIISAAADLATGGVQSLSRYADMGLVQVLANAWPALLLSSIVNAFLSALQLAVLYAPFAAAWQDIRASKSQ</sequence>
<feature type="transmembrane region" description="Helical" evidence="1">
    <location>
        <begin position="257"/>
        <end position="287"/>
    </location>
</feature>
<dbReference type="Proteomes" id="UP001213664">
    <property type="component" value="Chromosome"/>
</dbReference>
<reference evidence="2" key="1">
    <citation type="submission" date="2023-03" db="EMBL/GenBank/DDBJ databases">
        <title>Andean soil-derived lignocellulolytic bacterial consortium as a source of novel taxa and putative plastic-active enzymes.</title>
        <authorList>
            <person name="Diaz-Garcia L."/>
            <person name="Chuvochina M."/>
            <person name="Feuerriegel G."/>
            <person name="Bunk B."/>
            <person name="Sproer C."/>
            <person name="Streit W.R."/>
            <person name="Rodriguez L.M."/>
            <person name="Overmann J."/>
            <person name="Jimenez D.J."/>
        </authorList>
    </citation>
    <scope>NUCLEOTIDE SEQUENCE</scope>
    <source>
        <strain evidence="2">MAG 833</strain>
    </source>
</reference>
<proteinExistence type="predicted"/>
<keyword evidence="1" id="KW-0472">Membrane</keyword>
<evidence type="ECO:0008006" key="4">
    <source>
        <dbReference type="Google" id="ProtNLM"/>
    </source>
</evidence>
<accession>A0AAJ5X289</accession>
<feature type="transmembrane region" description="Helical" evidence="1">
    <location>
        <begin position="21"/>
        <end position="40"/>
    </location>
</feature>